<dbReference type="PANTHER" id="PTHR19856:SF0">
    <property type="entry name" value="WD REPEAT-CONTAINING PROTEIN 1"/>
    <property type="match status" value="1"/>
</dbReference>
<evidence type="ECO:0000313" key="5">
    <source>
        <dbReference type="EMBL" id="KOM31488.1"/>
    </source>
</evidence>
<dbReference type="InterPro" id="IPR001680">
    <property type="entry name" value="WD40_rpt"/>
</dbReference>
<keyword evidence="1 3" id="KW-0853">WD repeat</keyword>
<dbReference type="AlphaFoldDB" id="A0A0L9TLN7"/>
<dbReference type="GO" id="GO:0030042">
    <property type="term" value="P:actin filament depolymerization"/>
    <property type="evidence" value="ECO:0007669"/>
    <property type="project" value="TreeGrafter"/>
</dbReference>
<evidence type="ECO:0000256" key="3">
    <source>
        <dbReference type="PROSITE-ProRule" id="PRU00221"/>
    </source>
</evidence>
<dbReference type="InterPro" id="IPR036322">
    <property type="entry name" value="WD40_repeat_dom_sf"/>
</dbReference>
<name>A0A0L9TLN7_PHAAN</name>
<reference evidence="6" key="1">
    <citation type="journal article" date="2015" name="Proc. Natl. Acad. Sci. U.S.A.">
        <title>Genome sequencing of adzuki bean (Vigna angularis) provides insight into high starch and low fat accumulation and domestication.</title>
        <authorList>
            <person name="Yang K."/>
            <person name="Tian Z."/>
            <person name="Chen C."/>
            <person name="Luo L."/>
            <person name="Zhao B."/>
            <person name="Wang Z."/>
            <person name="Yu L."/>
            <person name="Li Y."/>
            <person name="Sun Y."/>
            <person name="Li W."/>
            <person name="Chen Y."/>
            <person name="Li Y."/>
            <person name="Zhang Y."/>
            <person name="Ai D."/>
            <person name="Zhao J."/>
            <person name="Shang C."/>
            <person name="Ma Y."/>
            <person name="Wu B."/>
            <person name="Wang M."/>
            <person name="Gao L."/>
            <person name="Sun D."/>
            <person name="Zhang P."/>
            <person name="Guo F."/>
            <person name="Wang W."/>
            <person name="Li Y."/>
            <person name="Wang J."/>
            <person name="Varshney R.K."/>
            <person name="Wang J."/>
            <person name="Ling H.Q."/>
            <person name="Wan P."/>
        </authorList>
    </citation>
    <scope>NUCLEOTIDE SEQUENCE</scope>
    <source>
        <strain evidence="6">cv. Jingnong 6</strain>
    </source>
</reference>
<feature type="compositionally biased region" description="Pro residues" evidence="4">
    <location>
        <begin position="50"/>
        <end position="74"/>
    </location>
</feature>
<keyword evidence="2" id="KW-0677">Repeat</keyword>
<evidence type="ECO:0000256" key="2">
    <source>
        <dbReference type="ARBA" id="ARBA00022737"/>
    </source>
</evidence>
<dbReference type="PANTHER" id="PTHR19856">
    <property type="entry name" value="WD-REPEATCONTAINING PROTEIN WDR1"/>
    <property type="match status" value="1"/>
</dbReference>
<sequence>MPKRGYCLVEEVREGKSDTSFSPPHFLSTQPPPSSPTHSHQPLPTRRPSSTPPPWPPSFSSPSPLSPPPSPPSFSSPRPSSSLPNPNAATTTTNNNPNTTRRRPMMLPLWPLLPRLKKRHRQAQATHHPLQSLPTLRLRHRHGPLPPRPRPLRQNPHCPPSTRHQNHEFVSLQWYLQQSNQMHEPRVAMNPRLHQLKQSLVGCDIVSLVSGDAKSNFIVYTNARFVVIVSLENPLHVSIYEEHAYSTTIARFSPNGECVAFADASGTVRIWGTRNDFVLKKEFRVLSRRIDHLQWSLDGL</sequence>
<evidence type="ECO:0000256" key="1">
    <source>
        <dbReference type="ARBA" id="ARBA00022574"/>
    </source>
</evidence>
<dbReference type="STRING" id="3914.A0A0L9TLN7"/>
<dbReference type="EMBL" id="CM003371">
    <property type="protein sequence ID" value="KOM31488.1"/>
    <property type="molecule type" value="Genomic_DNA"/>
</dbReference>
<feature type="repeat" description="WD" evidence="3">
    <location>
        <begin position="240"/>
        <end position="281"/>
    </location>
</feature>
<feature type="region of interest" description="Disordered" evidence="4">
    <location>
        <begin position="143"/>
        <end position="164"/>
    </location>
</feature>
<organism evidence="5 6">
    <name type="scientific">Phaseolus angularis</name>
    <name type="common">Azuki bean</name>
    <name type="synonym">Vigna angularis</name>
    <dbReference type="NCBI Taxonomy" id="3914"/>
    <lineage>
        <taxon>Eukaryota</taxon>
        <taxon>Viridiplantae</taxon>
        <taxon>Streptophyta</taxon>
        <taxon>Embryophyta</taxon>
        <taxon>Tracheophyta</taxon>
        <taxon>Spermatophyta</taxon>
        <taxon>Magnoliopsida</taxon>
        <taxon>eudicotyledons</taxon>
        <taxon>Gunneridae</taxon>
        <taxon>Pentapetalae</taxon>
        <taxon>rosids</taxon>
        <taxon>fabids</taxon>
        <taxon>Fabales</taxon>
        <taxon>Fabaceae</taxon>
        <taxon>Papilionoideae</taxon>
        <taxon>50 kb inversion clade</taxon>
        <taxon>NPAAA clade</taxon>
        <taxon>indigoferoid/millettioid clade</taxon>
        <taxon>Phaseoleae</taxon>
        <taxon>Vigna</taxon>
    </lineage>
</organism>
<dbReference type="PROSITE" id="PS50082">
    <property type="entry name" value="WD_REPEATS_2"/>
    <property type="match status" value="1"/>
</dbReference>
<accession>A0A0L9TLN7</accession>
<dbReference type="Gene3D" id="2.130.10.10">
    <property type="entry name" value="YVTN repeat-like/Quinoprotein amine dehydrogenase"/>
    <property type="match status" value="1"/>
</dbReference>
<feature type="region of interest" description="Disordered" evidence="4">
    <location>
        <begin position="1"/>
        <end position="104"/>
    </location>
</feature>
<dbReference type="GO" id="GO:0051015">
    <property type="term" value="F:actin filament binding"/>
    <property type="evidence" value="ECO:0007669"/>
    <property type="project" value="TreeGrafter"/>
</dbReference>
<dbReference type="SUPFAM" id="SSF50978">
    <property type="entry name" value="WD40 repeat-like"/>
    <property type="match status" value="1"/>
</dbReference>
<proteinExistence type="predicted"/>
<evidence type="ECO:0000256" key="4">
    <source>
        <dbReference type="SAM" id="MobiDB-lite"/>
    </source>
</evidence>
<dbReference type="GO" id="GO:0030864">
    <property type="term" value="C:cortical actin cytoskeleton"/>
    <property type="evidence" value="ECO:0007669"/>
    <property type="project" value="TreeGrafter"/>
</dbReference>
<dbReference type="Proteomes" id="UP000053144">
    <property type="component" value="Chromosome 1"/>
</dbReference>
<protein>
    <submittedName>
        <fullName evidence="5">Uncharacterized protein</fullName>
    </submittedName>
</protein>
<dbReference type="InterPro" id="IPR015943">
    <property type="entry name" value="WD40/YVTN_repeat-like_dom_sf"/>
</dbReference>
<feature type="compositionally biased region" description="Low complexity" evidence="4">
    <location>
        <begin position="36"/>
        <end position="49"/>
    </location>
</feature>
<gene>
    <name evidence="5" type="ORF">LR48_Vigan01g104300</name>
</gene>
<evidence type="ECO:0000313" key="6">
    <source>
        <dbReference type="Proteomes" id="UP000053144"/>
    </source>
</evidence>
<dbReference type="Gramene" id="KOM31488">
    <property type="protein sequence ID" value="KOM31488"/>
    <property type="gene ID" value="LR48_Vigan01g104300"/>
</dbReference>
<feature type="compositionally biased region" description="Low complexity" evidence="4">
    <location>
        <begin position="75"/>
        <end position="104"/>
    </location>
</feature>